<dbReference type="SMART" id="SM00062">
    <property type="entry name" value="PBPb"/>
    <property type="match status" value="1"/>
</dbReference>
<gene>
    <name evidence="3" type="ORF">JHE00_05170</name>
</gene>
<reference evidence="3" key="1">
    <citation type="submission" date="2020-12" db="EMBL/GenBank/DDBJ databases">
        <title>Prauserella sp. ASG 168, a novel actinomycete isolated from cave rock.</title>
        <authorList>
            <person name="Suriyachadkun C."/>
        </authorList>
    </citation>
    <scope>NUCLEOTIDE SEQUENCE</scope>
    <source>
        <strain evidence="3">ASG 168</strain>
    </source>
</reference>
<dbReference type="Proteomes" id="UP000635245">
    <property type="component" value="Unassembled WGS sequence"/>
</dbReference>
<comment type="caution">
    <text evidence="3">The sequence shown here is derived from an EMBL/GenBank/DDBJ whole genome shotgun (WGS) entry which is preliminary data.</text>
</comment>
<dbReference type="InterPro" id="IPR001638">
    <property type="entry name" value="Solute-binding_3/MltF_N"/>
</dbReference>
<dbReference type="EMBL" id="JAENJH010000001">
    <property type="protein sequence ID" value="MBK1783711.1"/>
    <property type="molecule type" value="Genomic_DNA"/>
</dbReference>
<organism evidence="3 4">
    <name type="scientific">Prauserella cavernicola</name>
    <dbReference type="NCBI Taxonomy" id="2800127"/>
    <lineage>
        <taxon>Bacteria</taxon>
        <taxon>Bacillati</taxon>
        <taxon>Actinomycetota</taxon>
        <taxon>Actinomycetes</taxon>
        <taxon>Pseudonocardiales</taxon>
        <taxon>Pseudonocardiaceae</taxon>
        <taxon>Prauserella</taxon>
    </lineage>
</organism>
<evidence type="ECO:0000313" key="3">
    <source>
        <dbReference type="EMBL" id="MBK1783711.1"/>
    </source>
</evidence>
<dbReference type="Gene3D" id="3.40.190.10">
    <property type="entry name" value="Periplasmic binding protein-like II"/>
    <property type="match status" value="2"/>
</dbReference>
<dbReference type="RefSeq" id="WP_200315234.1">
    <property type="nucleotide sequence ID" value="NZ_JAENJH010000001.1"/>
</dbReference>
<feature type="domain" description="Solute-binding protein family 3/N-terminal" evidence="2">
    <location>
        <begin position="6"/>
        <end position="226"/>
    </location>
</feature>
<proteinExistence type="inferred from homology"/>
<sequence>MSNERVIRIGVHPYNLSLLVLKLRGSLEPVLASHGASVEWVEFEDGRCTVDLIGEGAVDVGGSGSMPPIVAQADGIGLVYVAVSAPRPQVGALVAHPGSGITGVADLAGRSVALMDGSFHTDLLARALDGVGLSYRDVHTVDGLVDEGMRQFLEHEVDAWVANDPHLTRAREQLGGELVEVVRSGEFTTNRSVWYADAAFAAESPDLLDVVLETLRDSDRATAADPASAAALLAHGDVAGSGAGDWERTLRGRTWEVLPVTAEVVAEQQDAADRYLRHGLLAARVAVADLVPPPLPALRETVTPGPSNGR</sequence>
<accession>A0A934QN70</accession>
<dbReference type="PANTHER" id="PTHR30024">
    <property type="entry name" value="ALIPHATIC SULFONATES-BINDING PROTEIN-RELATED"/>
    <property type="match status" value="1"/>
</dbReference>
<dbReference type="Pfam" id="PF09084">
    <property type="entry name" value="NMT1"/>
    <property type="match status" value="1"/>
</dbReference>
<evidence type="ECO:0000256" key="1">
    <source>
        <dbReference type="ARBA" id="ARBA00010742"/>
    </source>
</evidence>
<comment type="similarity">
    <text evidence="1">Belongs to the bacterial solute-binding protein SsuA/TauA family.</text>
</comment>
<dbReference type="InterPro" id="IPR015168">
    <property type="entry name" value="SsuA/THI5"/>
</dbReference>
<evidence type="ECO:0000313" key="4">
    <source>
        <dbReference type="Proteomes" id="UP000635245"/>
    </source>
</evidence>
<name>A0A934QN70_9PSEU</name>
<evidence type="ECO:0000259" key="2">
    <source>
        <dbReference type="SMART" id="SM00062"/>
    </source>
</evidence>
<dbReference type="SUPFAM" id="SSF53850">
    <property type="entry name" value="Periplasmic binding protein-like II"/>
    <property type="match status" value="1"/>
</dbReference>
<dbReference type="AlphaFoldDB" id="A0A934QN70"/>
<protein>
    <submittedName>
        <fullName evidence="3">ABC transporter substrate-binding protein</fullName>
    </submittedName>
</protein>
<keyword evidence="4" id="KW-1185">Reference proteome</keyword>
<dbReference type="PANTHER" id="PTHR30024:SF42">
    <property type="entry name" value="ALIPHATIC SULFONATES-BINDING PROTEIN-RELATED"/>
    <property type="match status" value="1"/>
</dbReference>